<accession>A0A178IDJ7</accession>
<gene>
    <name evidence="2" type="ORF">AW736_20310</name>
</gene>
<dbReference type="InterPro" id="IPR036380">
    <property type="entry name" value="Isochorismatase-like_sf"/>
</dbReference>
<dbReference type="PANTHER" id="PTHR14119:SF3">
    <property type="entry name" value="ISOCHORISMATASE DOMAIN-CONTAINING PROTEIN 2"/>
    <property type="match status" value="1"/>
</dbReference>
<protein>
    <submittedName>
        <fullName evidence="2">Isochorismatase</fullName>
    </submittedName>
</protein>
<dbReference type="Pfam" id="PF00857">
    <property type="entry name" value="Isochorismatase"/>
    <property type="match status" value="1"/>
</dbReference>
<sequence length="179" mass="19327">MSALLLCIDLQPIFLKAMPDAGRLLGRCHFAIEAARLLDIPVAFTEQAPQKLGPTAPDTLARAGADPVQYAKTTFSALADDAIRESIQSQGIEHLILCGLETSICVYQTAINAINADLQVTLLTDCLSARRPDDAAAALDALKRLGAYALPSETIFYSLLHDIKHPAFKSFTTLVKQYA</sequence>
<comment type="caution">
    <text evidence="2">The sequence shown here is derived from an EMBL/GenBank/DDBJ whole genome shotgun (WGS) entry which is preliminary data.</text>
</comment>
<dbReference type="Proteomes" id="UP000078486">
    <property type="component" value="Unassembled WGS sequence"/>
</dbReference>
<feature type="domain" description="Isochorismatase-like" evidence="1">
    <location>
        <begin position="4"/>
        <end position="152"/>
    </location>
</feature>
<keyword evidence="3" id="KW-1185">Reference proteome</keyword>
<dbReference type="OrthoDB" id="9789777at2"/>
<dbReference type="Gene3D" id="3.40.50.850">
    <property type="entry name" value="Isochorismatase-like"/>
    <property type="match status" value="1"/>
</dbReference>
<evidence type="ECO:0000313" key="3">
    <source>
        <dbReference type="Proteomes" id="UP000078486"/>
    </source>
</evidence>
<dbReference type="SUPFAM" id="SSF52499">
    <property type="entry name" value="Isochorismatase-like hydrolases"/>
    <property type="match status" value="1"/>
</dbReference>
<organism evidence="2 3">
    <name type="scientific">Termitidicoccus mucosus</name>
    <dbReference type="NCBI Taxonomy" id="1184151"/>
    <lineage>
        <taxon>Bacteria</taxon>
        <taxon>Pseudomonadati</taxon>
        <taxon>Verrucomicrobiota</taxon>
        <taxon>Opitutia</taxon>
        <taxon>Opitutales</taxon>
        <taxon>Opitutaceae</taxon>
        <taxon>Termitidicoccus</taxon>
    </lineage>
</organism>
<evidence type="ECO:0000313" key="2">
    <source>
        <dbReference type="EMBL" id="OAM87808.1"/>
    </source>
</evidence>
<evidence type="ECO:0000259" key="1">
    <source>
        <dbReference type="Pfam" id="PF00857"/>
    </source>
</evidence>
<dbReference type="PANTHER" id="PTHR14119">
    <property type="entry name" value="HYDROLASE"/>
    <property type="match status" value="1"/>
</dbReference>
<dbReference type="STRING" id="1184151.AW736_20310"/>
<dbReference type="AlphaFoldDB" id="A0A178IDJ7"/>
<dbReference type="InterPro" id="IPR000868">
    <property type="entry name" value="Isochorismatase-like_dom"/>
</dbReference>
<dbReference type="InterPro" id="IPR050993">
    <property type="entry name" value="Isochorismatase_domain"/>
</dbReference>
<dbReference type="EMBL" id="LRRQ01000156">
    <property type="protein sequence ID" value="OAM87808.1"/>
    <property type="molecule type" value="Genomic_DNA"/>
</dbReference>
<reference evidence="2 3" key="1">
    <citation type="submission" date="2016-01" db="EMBL/GenBank/DDBJ databases">
        <title>High potential of lignocellulose degradation of a new Verrucomicrobia species.</title>
        <authorList>
            <person name="Wang Y."/>
            <person name="Shi Y."/>
            <person name="Qiu Z."/>
            <person name="Liu S."/>
            <person name="Yang H."/>
        </authorList>
    </citation>
    <scope>NUCLEOTIDE SEQUENCE [LARGE SCALE GENOMIC DNA]</scope>
    <source>
        <strain evidence="2 3">TSB47</strain>
    </source>
</reference>
<dbReference type="RefSeq" id="WP_068772141.1">
    <property type="nucleotide sequence ID" value="NZ_CP109796.1"/>
</dbReference>
<proteinExistence type="predicted"/>
<name>A0A178IDJ7_9BACT</name>